<organism evidence="1 2">
    <name type="scientific">Weissella muntiaci</name>
    <dbReference type="NCBI Taxonomy" id="2508881"/>
    <lineage>
        <taxon>Bacteria</taxon>
        <taxon>Bacillati</taxon>
        <taxon>Bacillota</taxon>
        <taxon>Bacilli</taxon>
        <taxon>Lactobacillales</taxon>
        <taxon>Lactobacillaceae</taxon>
        <taxon>Weissella</taxon>
    </lineage>
</organism>
<proteinExistence type="predicted"/>
<reference evidence="1 2" key="1">
    <citation type="submission" date="2019-01" db="EMBL/GenBank/DDBJ databases">
        <title>Weissella sp. nov., a novel lactic acid bacterium isolated from animal feces.</title>
        <authorList>
            <person name="Wang L.-T."/>
        </authorList>
    </citation>
    <scope>NUCLEOTIDE SEQUENCE [LARGE SCALE GENOMIC DNA]</scope>
    <source>
        <strain evidence="1 2">8H-2</strain>
    </source>
</reference>
<dbReference type="Proteomes" id="UP000371977">
    <property type="component" value="Unassembled WGS sequence"/>
</dbReference>
<comment type="caution">
    <text evidence="1">The sequence shown here is derived from an EMBL/GenBank/DDBJ whole genome shotgun (WGS) entry which is preliminary data.</text>
</comment>
<gene>
    <name evidence="1" type="ORF">ESZ50_05635</name>
</gene>
<name>A0A6C2C8Z0_9LACO</name>
<dbReference type="OrthoDB" id="9848167at2"/>
<keyword evidence="2" id="KW-1185">Reference proteome</keyword>
<evidence type="ECO:0000313" key="1">
    <source>
        <dbReference type="EMBL" id="TYC49625.1"/>
    </source>
</evidence>
<dbReference type="RefSeq" id="WP_148622617.1">
    <property type="nucleotide sequence ID" value="NZ_SDGZ01000014.1"/>
</dbReference>
<accession>A0A6C2C8Z0</accession>
<sequence>MNLMQLIETFNFRDFFEEASNSKDRFDSKIIRVFNDQSSNPLKDWFEIGQYDYGENSPLLNVLNKEYLEAEISSISINSELDCLEVWIEPKTLMDRMLEAE</sequence>
<dbReference type="AlphaFoldDB" id="A0A6C2C8Z0"/>
<dbReference type="EMBL" id="SDGZ01000014">
    <property type="protein sequence ID" value="TYC49625.1"/>
    <property type="molecule type" value="Genomic_DNA"/>
</dbReference>
<evidence type="ECO:0000313" key="2">
    <source>
        <dbReference type="Proteomes" id="UP000371977"/>
    </source>
</evidence>
<protein>
    <submittedName>
        <fullName evidence="1">Uncharacterized protein</fullName>
    </submittedName>
</protein>